<protein>
    <submittedName>
        <fullName evidence="1">Uncharacterized protein</fullName>
    </submittedName>
</protein>
<sequence length="132" mass="14509">MGDDAGVGDLSILLKHLSPGAKLKTILPPMSLGPKLPTPARLLHCQTGLTGLPFKSWLCFALMFKFPFPKDGLSNPNKNFCQRLKSISGHFVVTTMPVGKRIGRGPKQAAFLLLQHSTVLKYRQSSTYNQFV</sequence>
<accession>A0A2D4JN62</accession>
<dbReference type="AlphaFoldDB" id="A0A2D4JN62"/>
<dbReference type="EMBL" id="IACK01224073">
    <property type="protein sequence ID" value="LAA97844.1"/>
    <property type="molecule type" value="Transcribed_RNA"/>
</dbReference>
<reference evidence="1" key="1">
    <citation type="submission" date="2017-07" db="EMBL/GenBank/DDBJ databases">
        <authorList>
            <person name="Mikheyev A."/>
            <person name="Grau M."/>
        </authorList>
    </citation>
    <scope>NUCLEOTIDE SEQUENCE</scope>
    <source>
        <tissue evidence="1">Venom_gland</tissue>
    </source>
</reference>
<organism evidence="1">
    <name type="scientific">Micrurus lemniscatus lemniscatus</name>
    <dbReference type="NCBI Taxonomy" id="129467"/>
    <lineage>
        <taxon>Eukaryota</taxon>
        <taxon>Metazoa</taxon>
        <taxon>Chordata</taxon>
        <taxon>Craniata</taxon>
        <taxon>Vertebrata</taxon>
        <taxon>Euteleostomi</taxon>
        <taxon>Lepidosauria</taxon>
        <taxon>Squamata</taxon>
        <taxon>Bifurcata</taxon>
        <taxon>Unidentata</taxon>
        <taxon>Episquamata</taxon>
        <taxon>Toxicofera</taxon>
        <taxon>Serpentes</taxon>
        <taxon>Colubroidea</taxon>
        <taxon>Elapidae</taxon>
        <taxon>Elapinae</taxon>
        <taxon>Micrurus</taxon>
    </lineage>
</organism>
<reference evidence="1" key="2">
    <citation type="submission" date="2017-11" db="EMBL/GenBank/DDBJ databases">
        <title>Coralsnake Venomics: Analyses of Venom Gland Transcriptomes and Proteomes of Six Brazilian Taxa.</title>
        <authorList>
            <person name="Aird S.D."/>
            <person name="Jorge da Silva N."/>
            <person name="Qiu L."/>
            <person name="Villar-Briones A."/>
            <person name="Aparecida-Saddi V."/>
            <person name="Campos-Telles M.P."/>
            <person name="Grau M."/>
            <person name="Mikheyev A.S."/>
        </authorList>
    </citation>
    <scope>NUCLEOTIDE SEQUENCE</scope>
    <source>
        <tissue evidence="1">Venom_gland</tissue>
    </source>
</reference>
<evidence type="ECO:0000313" key="1">
    <source>
        <dbReference type="EMBL" id="LAA97844.1"/>
    </source>
</evidence>
<name>A0A2D4JN62_MICLE</name>
<proteinExistence type="predicted"/>